<evidence type="ECO:0000313" key="3">
    <source>
        <dbReference type="Proteomes" id="UP000199053"/>
    </source>
</evidence>
<proteinExistence type="inferred from homology"/>
<protein>
    <submittedName>
        <fullName evidence="2">2-iminobutanoate/2-iminopropanoate deaminase</fullName>
    </submittedName>
</protein>
<dbReference type="InterPro" id="IPR019897">
    <property type="entry name" value="RidA_CS"/>
</dbReference>
<reference evidence="3" key="1">
    <citation type="submission" date="2016-10" db="EMBL/GenBank/DDBJ databases">
        <authorList>
            <person name="Varghese N."/>
            <person name="Submissions S."/>
        </authorList>
    </citation>
    <scope>NUCLEOTIDE SEQUENCE [LARGE SCALE GENOMIC DNA]</scope>
    <source>
        <strain evidence="3">DSM 16995</strain>
    </source>
</reference>
<comment type="similarity">
    <text evidence="1">Belongs to the RutC family.</text>
</comment>
<dbReference type="InterPro" id="IPR006056">
    <property type="entry name" value="RidA"/>
</dbReference>
<name>A0A1G9EY34_9BACT</name>
<dbReference type="CDD" id="cd00448">
    <property type="entry name" value="YjgF_YER057c_UK114_family"/>
    <property type="match status" value="1"/>
</dbReference>
<sequence>MEFIHASKACASVGPYSHAVKAGNTYYLSGQVPFHPVSGVVVGANMAEQAAQTLTNLKAVLDEAGLKITDLVKTTVFLANWGDFEAFNEVYGNFLGDHRPARVCVETSNLAGGCLIEMDAICFVE</sequence>
<evidence type="ECO:0000313" key="2">
    <source>
        <dbReference type="EMBL" id="SDK81059.1"/>
    </source>
</evidence>
<dbReference type="FunFam" id="3.30.1330.40:FF:000001">
    <property type="entry name" value="L-PSP family endoribonuclease"/>
    <property type="match status" value="1"/>
</dbReference>
<dbReference type="AlphaFoldDB" id="A0A1G9EY34"/>
<evidence type="ECO:0000256" key="1">
    <source>
        <dbReference type="ARBA" id="ARBA00010552"/>
    </source>
</evidence>
<dbReference type="InterPro" id="IPR006175">
    <property type="entry name" value="YjgF/YER057c/UK114"/>
</dbReference>
<accession>A0A1G9EY34</accession>
<dbReference type="PANTHER" id="PTHR11803">
    <property type="entry name" value="2-IMINOBUTANOATE/2-IMINOPROPANOATE DEAMINASE RIDA"/>
    <property type="match status" value="1"/>
</dbReference>
<dbReference type="RefSeq" id="WP_092159451.1">
    <property type="nucleotide sequence ID" value="NZ_FNGA01000002.1"/>
</dbReference>
<dbReference type="Proteomes" id="UP000199053">
    <property type="component" value="Unassembled WGS sequence"/>
</dbReference>
<dbReference type="InterPro" id="IPR035959">
    <property type="entry name" value="RutC-like_sf"/>
</dbReference>
<organism evidence="2 3">
    <name type="scientific">Maridesulfovibrio ferrireducens</name>
    <dbReference type="NCBI Taxonomy" id="246191"/>
    <lineage>
        <taxon>Bacteria</taxon>
        <taxon>Pseudomonadati</taxon>
        <taxon>Thermodesulfobacteriota</taxon>
        <taxon>Desulfovibrionia</taxon>
        <taxon>Desulfovibrionales</taxon>
        <taxon>Desulfovibrionaceae</taxon>
        <taxon>Maridesulfovibrio</taxon>
    </lineage>
</organism>
<dbReference type="NCBIfam" id="TIGR00004">
    <property type="entry name" value="Rid family detoxifying hydrolase"/>
    <property type="match status" value="1"/>
</dbReference>
<dbReference type="PANTHER" id="PTHR11803:SF58">
    <property type="entry name" value="PROTEIN HMF1-RELATED"/>
    <property type="match status" value="1"/>
</dbReference>
<dbReference type="EMBL" id="FNGA01000002">
    <property type="protein sequence ID" value="SDK81059.1"/>
    <property type="molecule type" value="Genomic_DNA"/>
</dbReference>
<dbReference type="GO" id="GO:0005829">
    <property type="term" value="C:cytosol"/>
    <property type="evidence" value="ECO:0007669"/>
    <property type="project" value="TreeGrafter"/>
</dbReference>
<gene>
    <name evidence="2" type="ORF">SAMN05660337_1312</name>
</gene>
<dbReference type="SUPFAM" id="SSF55298">
    <property type="entry name" value="YjgF-like"/>
    <property type="match status" value="1"/>
</dbReference>
<dbReference type="PROSITE" id="PS01094">
    <property type="entry name" value="UPF0076"/>
    <property type="match status" value="1"/>
</dbReference>
<dbReference type="STRING" id="246191.SAMN05660337_1312"/>
<dbReference type="Pfam" id="PF01042">
    <property type="entry name" value="Ribonuc_L-PSP"/>
    <property type="match status" value="1"/>
</dbReference>
<dbReference type="OrthoDB" id="9808943at2"/>
<keyword evidence="3" id="KW-1185">Reference proteome</keyword>
<dbReference type="GO" id="GO:0019239">
    <property type="term" value="F:deaminase activity"/>
    <property type="evidence" value="ECO:0007669"/>
    <property type="project" value="TreeGrafter"/>
</dbReference>
<dbReference type="Gene3D" id="3.30.1330.40">
    <property type="entry name" value="RutC-like"/>
    <property type="match status" value="1"/>
</dbReference>